<dbReference type="Proteomes" id="UP000683360">
    <property type="component" value="Unassembled WGS sequence"/>
</dbReference>
<keyword evidence="1 2" id="KW-1015">Disulfide bond</keyword>
<protein>
    <recommendedName>
        <fullName evidence="3">SRCR domain-containing protein</fullName>
    </recommendedName>
</protein>
<evidence type="ECO:0000313" key="4">
    <source>
        <dbReference type="EMBL" id="CAG2237292.1"/>
    </source>
</evidence>
<gene>
    <name evidence="4" type="ORF">MEDL_49761</name>
</gene>
<organism evidence="4 5">
    <name type="scientific">Mytilus edulis</name>
    <name type="common">Blue mussel</name>
    <dbReference type="NCBI Taxonomy" id="6550"/>
    <lineage>
        <taxon>Eukaryota</taxon>
        <taxon>Metazoa</taxon>
        <taxon>Spiralia</taxon>
        <taxon>Lophotrochozoa</taxon>
        <taxon>Mollusca</taxon>
        <taxon>Bivalvia</taxon>
        <taxon>Autobranchia</taxon>
        <taxon>Pteriomorphia</taxon>
        <taxon>Mytilida</taxon>
        <taxon>Mytiloidea</taxon>
        <taxon>Mytilidae</taxon>
        <taxon>Mytilinae</taxon>
        <taxon>Mytilus</taxon>
    </lineage>
</organism>
<dbReference type="InterPro" id="IPR036772">
    <property type="entry name" value="SRCR-like_dom_sf"/>
</dbReference>
<feature type="domain" description="SRCR" evidence="3">
    <location>
        <begin position="1"/>
        <end position="44"/>
    </location>
</feature>
<dbReference type="GO" id="GO:0016020">
    <property type="term" value="C:membrane"/>
    <property type="evidence" value="ECO:0007669"/>
    <property type="project" value="InterPro"/>
</dbReference>
<evidence type="ECO:0000313" key="5">
    <source>
        <dbReference type="Proteomes" id="UP000683360"/>
    </source>
</evidence>
<dbReference type="SUPFAM" id="SSF56487">
    <property type="entry name" value="SRCR-like"/>
    <property type="match status" value="2"/>
</dbReference>
<dbReference type="EMBL" id="CAJPWZ010002386">
    <property type="protein sequence ID" value="CAG2237292.1"/>
    <property type="molecule type" value="Genomic_DNA"/>
</dbReference>
<dbReference type="Gene3D" id="3.10.250.10">
    <property type="entry name" value="SRCR-like domain"/>
    <property type="match status" value="2"/>
</dbReference>
<proteinExistence type="predicted"/>
<sequence length="153" mass="16810">MDHRLLPMDGLSCVGTETDISYCNVEDWDSTNCTKNKNAGVACRIPLRLVGGSSINEGRLEVSLDEQWEPFVAMDLIEPEITTKFGEGIGRIMMAHVRCSGVEQGLSDCGFVSGKQYSCGHGNDVGIICSMYNISDDKKLKHVLFDLKSKSEN</sequence>
<keyword evidence="5" id="KW-1185">Reference proteome</keyword>
<evidence type="ECO:0000256" key="2">
    <source>
        <dbReference type="PROSITE-ProRule" id="PRU00196"/>
    </source>
</evidence>
<reference evidence="4" key="1">
    <citation type="submission" date="2021-03" db="EMBL/GenBank/DDBJ databases">
        <authorList>
            <person name="Bekaert M."/>
        </authorList>
    </citation>
    <scope>NUCLEOTIDE SEQUENCE</scope>
</reference>
<feature type="disulfide bond" evidence="2">
    <location>
        <begin position="99"/>
        <end position="109"/>
    </location>
</feature>
<evidence type="ECO:0000256" key="1">
    <source>
        <dbReference type="ARBA" id="ARBA00023157"/>
    </source>
</evidence>
<name>A0A8S3TUQ8_MYTED</name>
<feature type="domain" description="SRCR" evidence="3">
    <location>
        <begin position="47"/>
        <end position="130"/>
    </location>
</feature>
<comment type="caution">
    <text evidence="2">Lacks conserved residue(s) required for the propagation of feature annotation.</text>
</comment>
<dbReference type="InterPro" id="IPR001190">
    <property type="entry name" value="SRCR"/>
</dbReference>
<evidence type="ECO:0000259" key="3">
    <source>
        <dbReference type="PROSITE" id="PS50287"/>
    </source>
</evidence>
<dbReference type="AlphaFoldDB" id="A0A8S3TUQ8"/>
<dbReference type="PRINTS" id="PR00258">
    <property type="entry name" value="SPERACTRCPTR"/>
</dbReference>
<dbReference type="PANTHER" id="PTHR48071:SF18">
    <property type="entry name" value="DELETED IN MALIGNANT BRAIN TUMORS 1 PROTEIN-RELATED"/>
    <property type="match status" value="1"/>
</dbReference>
<comment type="caution">
    <text evidence="4">The sequence shown here is derived from an EMBL/GenBank/DDBJ whole genome shotgun (WGS) entry which is preliminary data.</text>
</comment>
<dbReference type="OrthoDB" id="536948at2759"/>
<accession>A0A8S3TUQ8</accession>
<dbReference type="SMART" id="SM00202">
    <property type="entry name" value="SR"/>
    <property type="match status" value="1"/>
</dbReference>
<dbReference type="PANTHER" id="PTHR48071">
    <property type="entry name" value="SRCR DOMAIN-CONTAINING PROTEIN"/>
    <property type="match status" value="1"/>
</dbReference>
<dbReference type="Pfam" id="PF00530">
    <property type="entry name" value="SRCR"/>
    <property type="match status" value="2"/>
</dbReference>
<dbReference type="PROSITE" id="PS50287">
    <property type="entry name" value="SRCR_2"/>
    <property type="match status" value="2"/>
</dbReference>
<feature type="disulfide bond" evidence="2">
    <location>
        <begin position="13"/>
        <end position="23"/>
    </location>
</feature>